<name>A0AAD4QQU3_9AGAM</name>
<proteinExistence type="inferred from homology"/>
<accession>A0AAD4QQU3</accession>
<comment type="pathway">
    <text evidence="2">Protein modification; protein lipoylation via exogenous pathway; protein N(6)-(lipoyl)lysine from lipoate: step 2/2.</text>
</comment>
<dbReference type="SUPFAM" id="SSF55681">
    <property type="entry name" value="Class II aaRS and biotin synthetases"/>
    <property type="match status" value="1"/>
</dbReference>
<dbReference type="CDD" id="cd16443">
    <property type="entry name" value="LplA"/>
    <property type="match status" value="1"/>
</dbReference>
<evidence type="ECO:0000256" key="4">
    <source>
        <dbReference type="ARBA" id="ARBA00015925"/>
    </source>
</evidence>
<evidence type="ECO:0000256" key="1">
    <source>
        <dbReference type="ARBA" id="ARBA00003253"/>
    </source>
</evidence>
<comment type="caution">
    <text evidence="6">The sequence shown here is derived from an EMBL/GenBank/DDBJ whole genome shotgun (WGS) entry which is preliminary data.</text>
</comment>
<evidence type="ECO:0000313" key="6">
    <source>
        <dbReference type="EMBL" id="KAI0307017.1"/>
    </source>
</evidence>
<dbReference type="PANTHER" id="PTHR12561:SF3">
    <property type="entry name" value="LIPOYLTRANSFERASE 1, MITOCHONDRIAL"/>
    <property type="match status" value="1"/>
</dbReference>
<dbReference type="SUPFAM" id="SSF82649">
    <property type="entry name" value="SufE/NifU"/>
    <property type="match status" value="1"/>
</dbReference>
<dbReference type="InterPro" id="IPR004562">
    <property type="entry name" value="LipoylTrfase_LipoateP_Ligase"/>
</dbReference>
<evidence type="ECO:0000313" key="7">
    <source>
        <dbReference type="Proteomes" id="UP001203297"/>
    </source>
</evidence>
<sequence length="365" mass="41828">MTCTFTRLRLLRRGPRHFSTFLPTEKHSIYVSQSSDPYFNLTFENWLFKEKSTQEPLLLIYRDNPCVIIGRNQNPWKEVNIPALKRANIPFIRRHSGGGTVYHDMGNTNFSIHLPRSSFNRHVTARLVLRAVHSLDIDAWINERNDICVGPYKMIPPNIYVSGSAYKIVKDRAYHHGTMLISSQLRTLGDVLHVSKFEDWISQESMVTRGVASVRSPVKNLIEFNPTVTHDAFIGAMVRVFRDEYRVEEPVQYIQASNAANIPYIRDGIAELPGWDWAFGQTPEFTYSISRVFEWGNVAAKIRSKHGVILSCSLTAEDGPDLMMLEKLGRELEGQRYGFLDKTTSQDGCGQKQQVRQWLIEEMGS</sequence>
<feature type="domain" description="BPL/LPL catalytic" evidence="5">
    <location>
        <begin position="52"/>
        <end position="249"/>
    </location>
</feature>
<dbReference type="AlphaFoldDB" id="A0AAD4QQU3"/>
<dbReference type="Proteomes" id="UP001203297">
    <property type="component" value="Unassembled WGS sequence"/>
</dbReference>
<evidence type="ECO:0000256" key="2">
    <source>
        <dbReference type="ARBA" id="ARBA00005085"/>
    </source>
</evidence>
<comment type="function">
    <text evidence="1">Catalyzes both the ATP-dependent activation of exogenously supplied lipoate to lipoyl-AMP and the transfer of the activated lipoyl onto the lipoyl domains of lipoate-dependent enzymes.</text>
</comment>
<dbReference type="Pfam" id="PF21948">
    <property type="entry name" value="LplA-B_cat"/>
    <property type="match status" value="1"/>
</dbReference>
<dbReference type="GO" id="GO:0017118">
    <property type="term" value="F:lipoyltransferase activity"/>
    <property type="evidence" value="ECO:0007669"/>
    <property type="project" value="TreeGrafter"/>
</dbReference>
<dbReference type="Gene3D" id="3.30.930.10">
    <property type="entry name" value="Bira Bifunctional Protein, Domain 2"/>
    <property type="match status" value="1"/>
</dbReference>
<keyword evidence="7" id="KW-1185">Reference proteome</keyword>
<dbReference type="Gene3D" id="3.30.390.50">
    <property type="entry name" value="CO dehydrogenase flavoprotein, C-terminal domain"/>
    <property type="match status" value="1"/>
</dbReference>
<organism evidence="6 7">
    <name type="scientific">Multifurca ochricompacta</name>
    <dbReference type="NCBI Taxonomy" id="376703"/>
    <lineage>
        <taxon>Eukaryota</taxon>
        <taxon>Fungi</taxon>
        <taxon>Dikarya</taxon>
        <taxon>Basidiomycota</taxon>
        <taxon>Agaricomycotina</taxon>
        <taxon>Agaricomycetes</taxon>
        <taxon>Russulales</taxon>
        <taxon>Russulaceae</taxon>
        <taxon>Multifurca</taxon>
    </lineage>
</organism>
<dbReference type="InterPro" id="IPR004143">
    <property type="entry name" value="BPL_LPL_catalytic"/>
</dbReference>
<comment type="similarity">
    <text evidence="3">Belongs to the LplA family.</text>
</comment>
<gene>
    <name evidence="6" type="ORF">B0F90DRAFT_1931664</name>
</gene>
<evidence type="ECO:0000259" key="5">
    <source>
        <dbReference type="PROSITE" id="PS51733"/>
    </source>
</evidence>
<dbReference type="GO" id="GO:0005739">
    <property type="term" value="C:mitochondrion"/>
    <property type="evidence" value="ECO:0007669"/>
    <property type="project" value="TreeGrafter"/>
</dbReference>
<protein>
    <recommendedName>
        <fullName evidence="4">Putative lipoate-protein ligase A</fullName>
    </recommendedName>
</protein>
<dbReference type="PANTHER" id="PTHR12561">
    <property type="entry name" value="LIPOATE-PROTEIN LIGASE"/>
    <property type="match status" value="1"/>
</dbReference>
<dbReference type="NCBIfam" id="TIGR00545">
    <property type="entry name" value="lipoyltrans"/>
    <property type="match status" value="1"/>
</dbReference>
<reference evidence="6" key="1">
    <citation type="journal article" date="2022" name="New Phytol.">
        <title>Evolutionary transition to the ectomycorrhizal habit in the genomes of a hyperdiverse lineage of mushroom-forming fungi.</title>
        <authorList>
            <person name="Looney B."/>
            <person name="Miyauchi S."/>
            <person name="Morin E."/>
            <person name="Drula E."/>
            <person name="Courty P.E."/>
            <person name="Kohler A."/>
            <person name="Kuo A."/>
            <person name="LaButti K."/>
            <person name="Pangilinan J."/>
            <person name="Lipzen A."/>
            <person name="Riley R."/>
            <person name="Andreopoulos W."/>
            <person name="He G."/>
            <person name="Johnson J."/>
            <person name="Nolan M."/>
            <person name="Tritt A."/>
            <person name="Barry K.W."/>
            <person name="Grigoriev I.V."/>
            <person name="Nagy L.G."/>
            <person name="Hibbett D."/>
            <person name="Henrissat B."/>
            <person name="Matheny P.B."/>
            <person name="Labbe J."/>
            <person name="Martin F.M."/>
        </authorList>
    </citation>
    <scope>NUCLEOTIDE SEQUENCE</scope>
    <source>
        <strain evidence="6">BPL690</strain>
    </source>
</reference>
<dbReference type="EMBL" id="WTXG01000002">
    <property type="protein sequence ID" value="KAI0307017.1"/>
    <property type="molecule type" value="Genomic_DNA"/>
</dbReference>
<evidence type="ECO:0000256" key="3">
    <source>
        <dbReference type="ARBA" id="ARBA00008242"/>
    </source>
</evidence>
<dbReference type="InterPro" id="IPR045864">
    <property type="entry name" value="aa-tRNA-synth_II/BPL/LPL"/>
</dbReference>
<dbReference type="PROSITE" id="PS51733">
    <property type="entry name" value="BPL_LPL_CATALYTIC"/>
    <property type="match status" value="1"/>
</dbReference>
<dbReference type="GO" id="GO:0009249">
    <property type="term" value="P:protein lipoylation"/>
    <property type="evidence" value="ECO:0007669"/>
    <property type="project" value="InterPro"/>
</dbReference>